<feature type="signal peptide" evidence="1">
    <location>
        <begin position="1"/>
        <end position="24"/>
    </location>
</feature>
<dbReference type="EMBL" id="JXNU01000003">
    <property type="protein sequence ID" value="KKF37612.1"/>
    <property type="molecule type" value="Genomic_DNA"/>
</dbReference>
<dbReference type="PANTHER" id="PTHR48098:SF3">
    <property type="entry name" value="IRON(III) ENTEROBACTIN ESTERASE"/>
    <property type="match status" value="1"/>
</dbReference>
<keyword evidence="3" id="KW-1185">Reference proteome</keyword>
<dbReference type="Pfam" id="PF00756">
    <property type="entry name" value="Esterase"/>
    <property type="match status" value="1"/>
</dbReference>
<sequence length="339" mass="38033">MKSSKKIAFMAVLSFSILSQVSLAQVDIMNDKEFNEVREHFKSDFPGIPDKDVLQYLKDAGNYKPAPELLSLSGVPKGEITEHTLVGSKAYPDAEHKYWIYIPANYNDKKPTRLMVFLDGKSYLEYGKDKKYSFPVPNALDNLIYQKQIPSVIAVFIDPGSKGDGLPIYGGKDNRSLEYDSADGKYANFLVDEVLPLVQSRYNIAKDPECRAVMGASSGGSGAFGVAWHRPDAFRKVISSIGSYVNIRGSDYYISAVRQEEKKPIKVFLQDGKNEIDTVFGNWKLANEQMASSLDYKGYDYRFEQGDGGHNYVHMASLAGDAFRWIWNDKADEDSCIIK</sequence>
<dbReference type="STRING" id="65700.SY86_23015"/>
<dbReference type="SUPFAM" id="SSF53474">
    <property type="entry name" value="alpha/beta-Hydrolases"/>
    <property type="match status" value="1"/>
</dbReference>
<dbReference type="InterPro" id="IPR029058">
    <property type="entry name" value="AB_hydrolase_fold"/>
</dbReference>
<accession>A0A0M2KJX3</accession>
<evidence type="ECO:0000256" key="1">
    <source>
        <dbReference type="SAM" id="SignalP"/>
    </source>
</evidence>
<evidence type="ECO:0000313" key="3">
    <source>
        <dbReference type="Proteomes" id="UP000033924"/>
    </source>
</evidence>
<proteinExistence type="predicted"/>
<protein>
    <submittedName>
        <fullName evidence="2">Esterase</fullName>
    </submittedName>
</protein>
<gene>
    <name evidence="2" type="ORF">SY86_23015</name>
</gene>
<dbReference type="AlphaFoldDB" id="A0A0M2KJX3"/>
<dbReference type="Gene3D" id="3.40.50.1820">
    <property type="entry name" value="alpha/beta hydrolase"/>
    <property type="match status" value="1"/>
</dbReference>
<reference evidence="2 3" key="1">
    <citation type="submission" date="2015-01" db="EMBL/GenBank/DDBJ databases">
        <title>Erwinia tracheiphila.</title>
        <authorList>
            <person name="Shapiro L.R."/>
        </authorList>
    </citation>
    <scope>NUCLEOTIDE SEQUENCE [LARGE SCALE GENOMIC DNA]</scope>
    <source>
        <strain evidence="2 3">BuffGH</strain>
    </source>
</reference>
<name>A0A0M2KJX3_9GAMM</name>
<dbReference type="InterPro" id="IPR000801">
    <property type="entry name" value="Esterase-like"/>
</dbReference>
<keyword evidence="1" id="KW-0732">Signal</keyword>
<comment type="caution">
    <text evidence="2">The sequence shown here is derived from an EMBL/GenBank/DDBJ whole genome shotgun (WGS) entry which is preliminary data.</text>
</comment>
<feature type="chain" id="PRO_5005635641" evidence="1">
    <location>
        <begin position="25"/>
        <end position="339"/>
    </location>
</feature>
<dbReference type="PANTHER" id="PTHR48098">
    <property type="entry name" value="ENTEROCHELIN ESTERASE-RELATED"/>
    <property type="match status" value="1"/>
</dbReference>
<organism evidence="2 3">
    <name type="scientific">Erwinia tracheiphila</name>
    <dbReference type="NCBI Taxonomy" id="65700"/>
    <lineage>
        <taxon>Bacteria</taxon>
        <taxon>Pseudomonadati</taxon>
        <taxon>Pseudomonadota</taxon>
        <taxon>Gammaproteobacteria</taxon>
        <taxon>Enterobacterales</taxon>
        <taxon>Erwiniaceae</taxon>
        <taxon>Erwinia</taxon>
    </lineage>
</organism>
<dbReference type="InterPro" id="IPR050583">
    <property type="entry name" value="Mycobacterial_A85_antigen"/>
</dbReference>
<dbReference type="Proteomes" id="UP000033924">
    <property type="component" value="Unassembled WGS sequence"/>
</dbReference>
<evidence type="ECO:0000313" key="2">
    <source>
        <dbReference type="EMBL" id="KKF37612.1"/>
    </source>
</evidence>
<dbReference type="RefSeq" id="WP_016192670.1">
    <property type="nucleotide sequence ID" value="NZ_CP089932.1"/>
</dbReference>
<dbReference type="PATRIC" id="fig|65700.7.peg.5733"/>